<dbReference type="InterPro" id="IPR036680">
    <property type="entry name" value="SPOR-like_sf"/>
</dbReference>
<dbReference type="Gene3D" id="3.30.70.1070">
    <property type="entry name" value="Sporulation related repeat"/>
    <property type="match status" value="1"/>
</dbReference>
<dbReference type="InterPro" id="IPR007730">
    <property type="entry name" value="SPOR-like_dom"/>
</dbReference>
<dbReference type="SUPFAM" id="SSF52540">
    <property type="entry name" value="P-loop containing nucleoside triphosphate hydrolases"/>
    <property type="match status" value="1"/>
</dbReference>
<dbReference type="PANTHER" id="PTHR35894:SF7">
    <property type="entry name" value="GENERAL SECRETION PATHWAY PROTEIN A-RELATED"/>
    <property type="match status" value="1"/>
</dbReference>
<dbReference type="PROSITE" id="PS51724">
    <property type="entry name" value="SPOR"/>
    <property type="match status" value="1"/>
</dbReference>
<dbReference type="InterPro" id="IPR027417">
    <property type="entry name" value="P-loop_NTPase"/>
</dbReference>
<feature type="domain" description="SPOR" evidence="1">
    <location>
        <begin position="385"/>
        <end position="463"/>
    </location>
</feature>
<proteinExistence type="predicted"/>
<dbReference type="InterPro" id="IPR052026">
    <property type="entry name" value="ExeA_AAA_ATPase_DNA-bind"/>
</dbReference>
<protein>
    <recommendedName>
        <fullName evidence="1">SPOR domain-containing protein</fullName>
    </recommendedName>
</protein>
<evidence type="ECO:0000259" key="1">
    <source>
        <dbReference type="PROSITE" id="PS51724"/>
    </source>
</evidence>
<dbReference type="Pfam" id="PF13401">
    <property type="entry name" value="AAA_22"/>
    <property type="match status" value="1"/>
</dbReference>
<evidence type="ECO:0000313" key="3">
    <source>
        <dbReference type="Proteomes" id="UP000502894"/>
    </source>
</evidence>
<dbReference type="RefSeq" id="WP_173237382.1">
    <property type="nucleotide sequence ID" value="NZ_AP022839.1"/>
</dbReference>
<gene>
    <name evidence="2" type="ORF">TUM19329_22700</name>
</gene>
<sequence length="471" mass="52963">MKEGKTQFDATANQPRMLFKPGSWLAKIDFINHLILFNNVLIAVLSEKEGGKTSFNALLQNNLDLQIKSIAMTVKPPCDREAIINDIATQLHLNNDAQTNMTSIVAQVNERKAHVLLVIDDAQHLPETLIKEAMLAIKNQDDFGFFHLCLISDYSVVATLNSLAADHFNNLVHTIELGSLNESETRTYVLQRAMGAHLINKPLTDTQFKQFYQLTKGNLAKINSSLEAFVFNCSSQKKNNKTLVLKRTSLAIVATLTVGISYLYFDGNPYVTDVFRASTFVQKEEISQDITHPEQFPSHIASWQDSSIRQLVHYALPKKQVLDGMEFDEDNLKGLALVDKVVVIPTIKPKSIHDEPVSLVGRKVAESKLVAFREHSMVVKKPDTHLKTNGYTIQLVASHVISDVHLFRKNNNLMDKTQIRHFTNAKGSWYILTFGEYDSRNKAQLNARKLPAKLTKLNPWIRPMSGLSSVG</sequence>
<organism evidence="2 3">
    <name type="scientific">Legionella antarctica</name>
    <dbReference type="NCBI Taxonomy" id="2708020"/>
    <lineage>
        <taxon>Bacteria</taxon>
        <taxon>Pseudomonadati</taxon>
        <taxon>Pseudomonadota</taxon>
        <taxon>Gammaproteobacteria</taxon>
        <taxon>Legionellales</taxon>
        <taxon>Legionellaceae</taxon>
        <taxon>Legionella</taxon>
    </lineage>
</organism>
<dbReference type="KEGG" id="lant:TUM19329_22700"/>
<dbReference type="GO" id="GO:0042834">
    <property type="term" value="F:peptidoglycan binding"/>
    <property type="evidence" value="ECO:0007669"/>
    <property type="project" value="InterPro"/>
</dbReference>
<dbReference type="InterPro" id="IPR049945">
    <property type="entry name" value="AAA_22"/>
</dbReference>
<dbReference type="Proteomes" id="UP000502894">
    <property type="component" value="Chromosome"/>
</dbReference>
<name>A0A6F8T626_9GAMM</name>
<evidence type="ECO:0000313" key="2">
    <source>
        <dbReference type="EMBL" id="BCA95909.1"/>
    </source>
</evidence>
<dbReference type="PANTHER" id="PTHR35894">
    <property type="entry name" value="GENERAL SECRETION PATHWAY PROTEIN A-RELATED"/>
    <property type="match status" value="1"/>
</dbReference>
<reference evidence="2" key="1">
    <citation type="journal article" date="2020" name="Microbiol. Resour. Announc.">
        <title>Complete Genome Sequence of Novel Psychrotolerant Legionella Strain TUM19329, Isolated from Antarctic Lake Sediment.</title>
        <authorList>
            <person name="Shimada S."/>
            <person name="Nakai R."/>
            <person name="Aoki K."/>
            <person name="Shimoeda N."/>
            <person name="Ohno G."/>
            <person name="Miyazaki Y."/>
            <person name="Kudoh S."/>
            <person name="Imura S."/>
            <person name="Watanabe K."/>
            <person name="Ishii Y."/>
            <person name="Tateda K."/>
        </authorList>
    </citation>
    <scope>NUCLEOTIDE SEQUENCE [LARGE SCALE GENOMIC DNA]</scope>
    <source>
        <strain evidence="2">TUM19329</strain>
    </source>
</reference>
<dbReference type="Pfam" id="PF05036">
    <property type="entry name" value="SPOR"/>
    <property type="match status" value="1"/>
</dbReference>
<accession>A0A6F8T626</accession>
<dbReference type="EMBL" id="AP022839">
    <property type="protein sequence ID" value="BCA95909.1"/>
    <property type="molecule type" value="Genomic_DNA"/>
</dbReference>
<keyword evidence="3" id="KW-1185">Reference proteome</keyword>
<dbReference type="GO" id="GO:0016887">
    <property type="term" value="F:ATP hydrolysis activity"/>
    <property type="evidence" value="ECO:0007669"/>
    <property type="project" value="InterPro"/>
</dbReference>
<dbReference type="AlphaFoldDB" id="A0A6F8T626"/>